<feature type="compositionally biased region" description="Basic and acidic residues" evidence="1">
    <location>
        <begin position="280"/>
        <end position="293"/>
    </location>
</feature>
<dbReference type="Pfam" id="PF09331">
    <property type="entry name" value="DUF1985"/>
    <property type="match status" value="1"/>
</dbReference>
<evidence type="ECO:0000256" key="1">
    <source>
        <dbReference type="SAM" id="MobiDB-lite"/>
    </source>
</evidence>
<gene>
    <name evidence="3" type="ORF">DH2020_017788</name>
</gene>
<protein>
    <recommendedName>
        <fullName evidence="2">DUF1985 domain-containing protein</fullName>
    </recommendedName>
</protein>
<keyword evidence="4" id="KW-1185">Reference proteome</keyword>
<dbReference type="PANTHER" id="PTHR48449:SF1">
    <property type="entry name" value="DUF1985 DOMAIN-CONTAINING PROTEIN"/>
    <property type="match status" value="1"/>
</dbReference>
<dbReference type="Proteomes" id="UP001318860">
    <property type="component" value="Unassembled WGS sequence"/>
</dbReference>
<proteinExistence type="predicted"/>
<evidence type="ECO:0000313" key="4">
    <source>
        <dbReference type="Proteomes" id="UP001318860"/>
    </source>
</evidence>
<accession>A0ABR0WJ19</accession>
<evidence type="ECO:0000259" key="2">
    <source>
        <dbReference type="Pfam" id="PF09331"/>
    </source>
</evidence>
<feature type="domain" description="DUF1985" evidence="2">
    <location>
        <begin position="67"/>
        <end position="148"/>
    </location>
</feature>
<organism evidence="3 4">
    <name type="scientific">Rehmannia glutinosa</name>
    <name type="common">Chinese foxglove</name>
    <dbReference type="NCBI Taxonomy" id="99300"/>
    <lineage>
        <taxon>Eukaryota</taxon>
        <taxon>Viridiplantae</taxon>
        <taxon>Streptophyta</taxon>
        <taxon>Embryophyta</taxon>
        <taxon>Tracheophyta</taxon>
        <taxon>Spermatophyta</taxon>
        <taxon>Magnoliopsida</taxon>
        <taxon>eudicotyledons</taxon>
        <taxon>Gunneridae</taxon>
        <taxon>Pentapetalae</taxon>
        <taxon>asterids</taxon>
        <taxon>lamiids</taxon>
        <taxon>Lamiales</taxon>
        <taxon>Orobanchaceae</taxon>
        <taxon>Rehmannieae</taxon>
        <taxon>Rehmannia</taxon>
    </lineage>
</organism>
<reference evidence="3 4" key="1">
    <citation type="journal article" date="2021" name="Comput. Struct. Biotechnol. J.">
        <title>De novo genome assembly of the potent medicinal plant Rehmannia glutinosa using nanopore technology.</title>
        <authorList>
            <person name="Ma L."/>
            <person name="Dong C."/>
            <person name="Song C."/>
            <person name="Wang X."/>
            <person name="Zheng X."/>
            <person name="Niu Y."/>
            <person name="Chen S."/>
            <person name="Feng W."/>
        </authorList>
    </citation>
    <scope>NUCLEOTIDE SEQUENCE [LARGE SCALE GENOMIC DNA]</scope>
    <source>
        <strain evidence="3">DH-2019</strain>
    </source>
</reference>
<comment type="caution">
    <text evidence="3">The sequence shown here is derived from an EMBL/GenBank/DDBJ whole genome shotgun (WGS) entry which is preliminary data.</text>
</comment>
<dbReference type="EMBL" id="JABTTQ020000010">
    <property type="protein sequence ID" value="KAK6146876.1"/>
    <property type="molecule type" value="Genomic_DNA"/>
</dbReference>
<dbReference type="InterPro" id="IPR015410">
    <property type="entry name" value="DUF1985"/>
</dbReference>
<evidence type="ECO:0000313" key="3">
    <source>
        <dbReference type="EMBL" id="KAK6146876.1"/>
    </source>
</evidence>
<name>A0ABR0WJ19_REHGL</name>
<feature type="region of interest" description="Disordered" evidence="1">
    <location>
        <begin position="273"/>
        <end position="293"/>
    </location>
</feature>
<dbReference type="PANTHER" id="PTHR48449">
    <property type="entry name" value="DUF1985 DOMAIN-CONTAINING PROTEIN"/>
    <property type="match status" value="1"/>
</dbReference>
<sequence length="293" mass="34391">MTCIVLPHDRLRTVIPDTYTTTSNRPLVHIESSEEKMTLVPNEKDRFKRKLSCRSCFNAMDLIRERLKGDNGSVHLSDIVTAFKEYNVKEKGKGNMTLKLTLLYVLYGVLLVSWPAKKLDDQYIYLVDNLKAFNAYPWGRIAYEYLMSDIRTYMSDRVNVVNRLKPSRAEKSSGYFQSVAKWQRKWWQPFHRMKMSLDEDVDVEAETPRMMKTWEGRPKKITMWMLKSHLFMDLFDLHQIEKISKQIDKIEEKMMTLKSILSAMMEMVGCKVVENDDEKDGEKSVGESDEGRE</sequence>